<feature type="signal peptide" evidence="1">
    <location>
        <begin position="1"/>
        <end position="22"/>
    </location>
</feature>
<evidence type="ECO:0000256" key="1">
    <source>
        <dbReference type="SAM" id="SignalP"/>
    </source>
</evidence>
<dbReference type="InterPro" id="IPR032811">
    <property type="entry name" value="Put_conjugal_transfer"/>
</dbReference>
<name>A0A1I1E8M4_9GAMM</name>
<organism evidence="2 3">
    <name type="scientific">Marinospirillum celere</name>
    <dbReference type="NCBI Taxonomy" id="1122252"/>
    <lineage>
        <taxon>Bacteria</taxon>
        <taxon>Pseudomonadati</taxon>
        <taxon>Pseudomonadota</taxon>
        <taxon>Gammaproteobacteria</taxon>
        <taxon>Oceanospirillales</taxon>
        <taxon>Oceanospirillaceae</taxon>
        <taxon>Marinospirillum</taxon>
    </lineage>
</organism>
<reference evidence="2 3" key="1">
    <citation type="submission" date="2016-10" db="EMBL/GenBank/DDBJ databases">
        <authorList>
            <person name="de Groot N.N."/>
        </authorList>
    </citation>
    <scope>NUCLEOTIDE SEQUENCE [LARGE SCALE GENOMIC DNA]</scope>
    <source>
        <strain evidence="2 3">DSM 18438</strain>
    </source>
</reference>
<keyword evidence="3" id="KW-1185">Reference proteome</keyword>
<dbReference type="RefSeq" id="WP_091958461.1">
    <property type="nucleotide sequence ID" value="NZ_FOLH01000001.1"/>
</dbReference>
<dbReference type="OrthoDB" id="5610858at2"/>
<feature type="chain" id="PRO_5011526361" evidence="1">
    <location>
        <begin position="23"/>
        <end position="623"/>
    </location>
</feature>
<gene>
    <name evidence="2" type="ORF">SAMN05660443_0436</name>
</gene>
<dbReference type="EMBL" id="FOLH01000001">
    <property type="protein sequence ID" value="SFB83485.1"/>
    <property type="molecule type" value="Genomic_DNA"/>
</dbReference>
<keyword evidence="1" id="KW-0732">Signal</keyword>
<dbReference type="Pfam" id="PF13729">
    <property type="entry name" value="TraF_2"/>
    <property type="match status" value="1"/>
</dbReference>
<dbReference type="STRING" id="1122252.SAMN05660443_0436"/>
<protein>
    <submittedName>
        <fullName evidence="2">Plasmid transfer operon, TraF, protein</fullName>
    </submittedName>
</protein>
<evidence type="ECO:0000313" key="2">
    <source>
        <dbReference type="EMBL" id="SFB83485.1"/>
    </source>
</evidence>
<evidence type="ECO:0000313" key="3">
    <source>
        <dbReference type="Proteomes" id="UP000199058"/>
    </source>
</evidence>
<proteinExistence type="predicted"/>
<dbReference type="Proteomes" id="UP000199058">
    <property type="component" value="Unassembled WGS sequence"/>
</dbReference>
<accession>A0A1I1E8M4</accession>
<sequence length="623" mass="67437">MKLSRIALGMAIAALPLAGAQANQSLNSAGTSATLGGVSNPGSIHSSSHNPASSNIMVREGERFRFGYLSNIGGYLELGEVDDIDDEVEGLIDDIEALDALEEAGNDYNNLSEDDRELVDALARHNQNKPADEQCSPSSLDGTNADMLANCYQGVADNLNDGLLEDLEKGGQLRFGGSVSVPLMPFLFKGGRDWTFGVNVAAHAQFRGQMIASPFGVATTFRTVQNSTSGSGVFASGASASSDGFQSLSADLNISSDKIGKTFVVLDSLIDEYDQADDKDAFLQQYESYDANATEDENYLNAVIEVLKKDAGYTDEELESLTTLAQDETFRQQMQDGSAKLEVDADFTTDTAMEAKAAGVTHLALNYAHNLTSALNLDPTHGTLEGGVRLNYYQARMHRGFLSLRGAAEDDYYTASGDDAADRSGDFFVDDYTQESALGLDVGLLWHARNYQVGATMYNVNEPEFQYPNLADMFADPIFDDQGNVKDRDRTAAENLAAAGRLVLDESVTLTRHTVLEAAYFNDNRTWSLHGYYTLGTATNFVGDEFQDVGISAGYFTQSWLIPGVRAGYNKNLTGTELTTVSAGGTFFGIFNLDMAMSLDTSTVDGTEFPRYFAINLGFEEKF</sequence>
<dbReference type="AlphaFoldDB" id="A0A1I1E8M4"/>